<proteinExistence type="predicted"/>
<dbReference type="PANTHER" id="PTHR30466:SF1">
    <property type="entry name" value="FMN REDUCTASE (NADH) RUTF"/>
    <property type="match status" value="1"/>
</dbReference>
<dbReference type="GO" id="GO:0010181">
    <property type="term" value="F:FMN binding"/>
    <property type="evidence" value="ECO:0007669"/>
    <property type="project" value="InterPro"/>
</dbReference>
<evidence type="ECO:0000259" key="2">
    <source>
        <dbReference type="SMART" id="SM00903"/>
    </source>
</evidence>
<dbReference type="InterPro" id="IPR012349">
    <property type="entry name" value="Split_barrel_FMN-bd"/>
</dbReference>
<keyword evidence="1" id="KW-0560">Oxidoreductase</keyword>
<dbReference type="GO" id="GO:0042602">
    <property type="term" value="F:riboflavin reductase (NADPH) activity"/>
    <property type="evidence" value="ECO:0007669"/>
    <property type="project" value="TreeGrafter"/>
</dbReference>
<dbReference type="EMBL" id="VLTJ01000029">
    <property type="protein sequence ID" value="TSH92783.1"/>
    <property type="molecule type" value="Genomic_DNA"/>
</dbReference>
<evidence type="ECO:0000313" key="3">
    <source>
        <dbReference type="EMBL" id="TSH92783.1"/>
    </source>
</evidence>
<dbReference type="RefSeq" id="WP_143949149.1">
    <property type="nucleotide sequence ID" value="NZ_BAABMB010000001.1"/>
</dbReference>
<dbReference type="SUPFAM" id="SSF50475">
    <property type="entry name" value="FMN-binding split barrel"/>
    <property type="match status" value="1"/>
</dbReference>
<dbReference type="Gene3D" id="2.30.110.10">
    <property type="entry name" value="Electron Transport, Fmn-binding Protein, Chain A"/>
    <property type="match status" value="1"/>
</dbReference>
<dbReference type="InterPro" id="IPR050268">
    <property type="entry name" value="NADH-dep_flavin_reductase"/>
</dbReference>
<protein>
    <submittedName>
        <fullName evidence="3">Flavin reductase family protein</fullName>
    </submittedName>
</protein>
<keyword evidence="4" id="KW-1185">Reference proteome</keyword>
<sequence>MRVHLTSAGTITMRDAADFRRLDVLVDPQPCERLEQAIARIGRREGEDHVRLAAPVLRFLSGKAGDPEWESGFARMVEYAAKAGWVDAEGGIRAHITRNDADEVVSLDEFKAAMRALPAGISVITTGTGNTRAGMIVSSLTSISADPPLVGVFVNQGSSMHAVLLQNGSFVANVLGVEHGAVMSSFLGLPQGPTRFANGNWREGGGGLPVLDDALASLECEIVHTTSLGTHDMFVGKIRRTASRDASPVVHFNASTHCLSALAAS</sequence>
<organism evidence="3 4">
    <name type="scientific">Verticiella sediminum</name>
    <dbReference type="NCBI Taxonomy" id="1247510"/>
    <lineage>
        <taxon>Bacteria</taxon>
        <taxon>Pseudomonadati</taxon>
        <taxon>Pseudomonadota</taxon>
        <taxon>Betaproteobacteria</taxon>
        <taxon>Burkholderiales</taxon>
        <taxon>Alcaligenaceae</taxon>
        <taxon>Verticiella</taxon>
    </lineage>
</organism>
<name>A0A556AIR6_9BURK</name>
<evidence type="ECO:0000313" key="4">
    <source>
        <dbReference type="Proteomes" id="UP000318405"/>
    </source>
</evidence>
<dbReference type="Pfam" id="PF01613">
    <property type="entry name" value="Flavin_Reduct"/>
    <property type="match status" value="1"/>
</dbReference>
<dbReference type="SMART" id="SM00903">
    <property type="entry name" value="Flavin_Reduct"/>
    <property type="match status" value="1"/>
</dbReference>
<gene>
    <name evidence="3" type="ORF">FOZ76_15375</name>
</gene>
<dbReference type="AlphaFoldDB" id="A0A556AIR6"/>
<feature type="domain" description="Flavin reductase like" evidence="2">
    <location>
        <begin position="114"/>
        <end position="258"/>
    </location>
</feature>
<reference evidence="3 4" key="1">
    <citation type="submission" date="2019-07" db="EMBL/GenBank/DDBJ databases">
        <title>Qingshengfaniella alkalisoli gen. nov., sp. nov., isolated from saline soil.</title>
        <authorList>
            <person name="Xu L."/>
            <person name="Huang X.-X."/>
            <person name="Sun J.-Q."/>
        </authorList>
    </citation>
    <scope>NUCLEOTIDE SEQUENCE [LARGE SCALE GENOMIC DNA]</scope>
    <source>
        <strain evidence="3 4">DSM 27279</strain>
    </source>
</reference>
<dbReference type="OrthoDB" id="8901155at2"/>
<evidence type="ECO:0000256" key="1">
    <source>
        <dbReference type="ARBA" id="ARBA00023002"/>
    </source>
</evidence>
<accession>A0A556AIR6</accession>
<comment type="caution">
    <text evidence="3">The sequence shown here is derived from an EMBL/GenBank/DDBJ whole genome shotgun (WGS) entry which is preliminary data.</text>
</comment>
<dbReference type="PANTHER" id="PTHR30466">
    <property type="entry name" value="FLAVIN REDUCTASE"/>
    <property type="match status" value="1"/>
</dbReference>
<dbReference type="Proteomes" id="UP000318405">
    <property type="component" value="Unassembled WGS sequence"/>
</dbReference>
<dbReference type="InterPro" id="IPR002563">
    <property type="entry name" value="Flavin_Rdtase-like_dom"/>
</dbReference>